<proteinExistence type="predicted"/>
<name>A0A0G0SHC1_9BACT</name>
<accession>A0A0G0SHC1</accession>
<evidence type="ECO:0000313" key="1">
    <source>
        <dbReference type="EMBL" id="KKR34100.1"/>
    </source>
</evidence>
<dbReference type="Pfam" id="PF14076">
    <property type="entry name" value="DUF4258"/>
    <property type="match status" value="1"/>
</dbReference>
<gene>
    <name evidence="1" type="ORF">UT63_C0006G0018</name>
</gene>
<reference evidence="1 2" key="1">
    <citation type="journal article" date="2015" name="Nature">
        <title>rRNA introns, odd ribosomes, and small enigmatic genomes across a large radiation of phyla.</title>
        <authorList>
            <person name="Brown C.T."/>
            <person name="Hug L.A."/>
            <person name="Thomas B.C."/>
            <person name="Sharon I."/>
            <person name="Castelle C.J."/>
            <person name="Singh A."/>
            <person name="Wilkins M.J."/>
            <person name="Williams K.H."/>
            <person name="Banfield J.F."/>
        </authorList>
    </citation>
    <scope>NUCLEOTIDE SEQUENCE [LARGE SCALE GENOMIC DNA]</scope>
</reference>
<comment type="caution">
    <text evidence="1">The sequence shown here is derived from an EMBL/GenBank/DDBJ whole genome shotgun (WGS) entry which is preliminary data.</text>
</comment>
<dbReference type="InterPro" id="IPR025354">
    <property type="entry name" value="DUF4258"/>
</dbReference>
<sequence length="78" mass="9319">MIKIVFSDHAKEVNLKRKIQKKQITETIRKPDEIKESFRGREIRRRKYKGKILEVVIIKEEKTITVITQYYLGEKNGS</sequence>
<dbReference type="Proteomes" id="UP000034539">
    <property type="component" value="Unassembled WGS sequence"/>
</dbReference>
<dbReference type="EMBL" id="LBXN01000006">
    <property type="protein sequence ID" value="KKR34100.1"/>
    <property type="molecule type" value="Genomic_DNA"/>
</dbReference>
<dbReference type="AlphaFoldDB" id="A0A0G0SHC1"/>
<protein>
    <recommendedName>
        <fullName evidence="3">DUF4258 domain-containing protein</fullName>
    </recommendedName>
</protein>
<evidence type="ECO:0000313" key="2">
    <source>
        <dbReference type="Proteomes" id="UP000034539"/>
    </source>
</evidence>
<evidence type="ECO:0008006" key="3">
    <source>
        <dbReference type="Google" id="ProtNLM"/>
    </source>
</evidence>
<organism evidence="1 2">
    <name type="scientific">Candidatus Gottesmanbacteria bacterium GW2011_GWC2_39_8</name>
    <dbReference type="NCBI Taxonomy" id="1618450"/>
    <lineage>
        <taxon>Bacteria</taxon>
        <taxon>Candidatus Gottesmaniibacteriota</taxon>
    </lineage>
</organism>